<evidence type="ECO:0008006" key="3">
    <source>
        <dbReference type="Google" id="ProtNLM"/>
    </source>
</evidence>
<accession>A0A239EN57</accession>
<dbReference type="AlphaFoldDB" id="A0A239EN57"/>
<dbReference type="Proteomes" id="UP000198281">
    <property type="component" value="Unassembled WGS sequence"/>
</dbReference>
<protein>
    <recommendedName>
        <fullName evidence="3">Peroxiredoxin</fullName>
    </recommendedName>
</protein>
<dbReference type="EMBL" id="FZOS01000007">
    <property type="protein sequence ID" value="SNS46085.1"/>
    <property type="molecule type" value="Genomic_DNA"/>
</dbReference>
<sequence length="116" mass="11817">MTGLSIIVASGDGERFRTALVMALAQAALGGGVRIFLQERAVGLLEGDDADAYAAAGLPGRAAMLADALDTGIAIIGCQSGLALIGRHASDFDPRIGWAGMVSLLHDLGNDRLVAI</sequence>
<dbReference type="SUPFAM" id="SSF75169">
    <property type="entry name" value="DsrEFH-like"/>
    <property type="match status" value="1"/>
</dbReference>
<evidence type="ECO:0000313" key="2">
    <source>
        <dbReference type="Proteomes" id="UP000198281"/>
    </source>
</evidence>
<dbReference type="OrthoDB" id="7567342at2"/>
<dbReference type="InterPro" id="IPR027396">
    <property type="entry name" value="DsrEFH-like"/>
</dbReference>
<evidence type="ECO:0000313" key="1">
    <source>
        <dbReference type="EMBL" id="SNS46085.1"/>
    </source>
</evidence>
<dbReference type="RefSeq" id="WP_089219146.1">
    <property type="nucleotide sequence ID" value="NZ_FZOS01000007.1"/>
</dbReference>
<dbReference type="Gene3D" id="3.40.1260.10">
    <property type="entry name" value="DsrEFH-like"/>
    <property type="match status" value="1"/>
</dbReference>
<keyword evidence="2" id="KW-1185">Reference proteome</keyword>
<gene>
    <name evidence="1" type="ORF">SAMN06295912_10723</name>
</gene>
<organism evidence="1 2">
    <name type="scientific">Edaphosphingomonas laterariae</name>
    <dbReference type="NCBI Taxonomy" id="861865"/>
    <lineage>
        <taxon>Bacteria</taxon>
        <taxon>Pseudomonadati</taxon>
        <taxon>Pseudomonadota</taxon>
        <taxon>Alphaproteobacteria</taxon>
        <taxon>Sphingomonadales</taxon>
        <taxon>Rhizorhabdaceae</taxon>
        <taxon>Edaphosphingomonas</taxon>
    </lineage>
</organism>
<proteinExistence type="predicted"/>
<reference evidence="2" key="1">
    <citation type="submission" date="2017-06" db="EMBL/GenBank/DDBJ databases">
        <authorList>
            <person name="Varghese N."/>
            <person name="Submissions S."/>
        </authorList>
    </citation>
    <scope>NUCLEOTIDE SEQUENCE [LARGE SCALE GENOMIC DNA]</scope>
    <source>
        <strain evidence="2">LNB2</strain>
    </source>
</reference>
<name>A0A239EN57_9SPHN</name>